<evidence type="ECO:0000313" key="3">
    <source>
        <dbReference type="Ensembl" id="ENSOKIP00005048871.1"/>
    </source>
</evidence>
<protein>
    <submittedName>
        <fullName evidence="3">Uncharacterized protein</fullName>
    </submittedName>
</protein>
<evidence type="ECO:0000256" key="2">
    <source>
        <dbReference type="ARBA" id="ARBA00022490"/>
    </source>
</evidence>
<dbReference type="SUPFAM" id="SSF52799">
    <property type="entry name" value="(Phosphotyrosine protein) phosphatases II"/>
    <property type="match status" value="1"/>
</dbReference>
<dbReference type="GeneTree" id="ENSGT01000000222022"/>
<dbReference type="GO" id="GO:0033549">
    <property type="term" value="F:MAP kinase phosphatase activity"/>
    <property type="evidence" value="ECO:0007669"/>
    <property type="project" value="TreeGrafter"/>
</dbReference>
<dbReference type="Proteomes" id="UP000694557">
    <property type="component" value="Unassembled WGS sequence"/>
</dbReference>
<evidence type="ECO:0000256" key="1">
    <source>
        <dbReference type="ARBA" id="ARBA00004496"/>
    </source>
</evidence>
<reference evidence="3" key="2">
    <citation type="submission" date="2025-09" db="UniProtKB">
        <authorList>
            <consortium name="Ensembl"/>
        </authorList>
    </citation>
    <scope>IDENTIFICATION</scope>
</reference>
<name>A0A8C7GXF7_ONCKI</name>
<dbReference type="GO" id="GO:0008138">
    <property type="term" value="F:protein tyrosine/serine/threonine phosphatase activity"/>
    <property type="evidence" value="ECO:0007669"/>
    <property type="project" value="InterPro"/>
</dbReference>
<dbReference type="PANTHER" id="PTHR45682:SF8">
    <property type="entry name" value="DUAL SPECIFICITY PROTEIN PHOSPHATASE 26"/>
    <property type="match status" value="1"/>
</dbReference>
<proteinExistence type="predicted"/>
<accession>A0A8C7GXF7</accession>
<dbReference type="GO" id="GO:0043409">
    <property type="term" value="P:negative regulation of MAPK cascade"/>
    <property type="evidence" value="ECO:0007669"/>
    <property type="project" value="TreeGrafter"/>
</dbReference>
<dbReference type="Gene3D" id="3.90.190.10">
    <property type="entry name" value="Protein tyrosine phosphatase superfamily"/>
    <property type="match status" value="1"/>
</dbReference>
<dbReference type="InterPro" id="IPR020405">
    <property type="entry name" value="Atypical_DUSP_subfamA"/>
</dbReference>
<keyword evidence="2" id="KW-0963">Cytoplasm</keyword>
<dbReference type="GO" id="GO:0005737">
    <property type="term" value="C:cytoplasm"/>
    <property type="evidence" value="ECO:0007669"/>
    <property type="project" value="UniProtKB-SubCell"/>
</dbReference>
<dbReference type="AlphaFoldDB" id="A0A8C7GXF7"/>
<dbReference type="Ensembl" id="ENSOKIT00005051512.1">
    <property type="protein sequence ID" value="ENSOKIP00005048871.1"/>
    <property type="gene ID" value="ENSOKIG00005020545.1"/>
</dbReference>
<organism evidence="3 4">
    <name type="scientific">Oncorhynchus kisutch</name>
    <name type="common">Coho salmon</name>
    <name type="synonym">Salmo kisutch</name>
    <dbReference type="NCBI Taxonomy" id="8019"/>
    <lineage>
        <taxon>Eukaryota</taxon>
        <taxon>Metazoa</taxon>
        <taxon>Chordata</taxon>
        <taxon>Craniata</taxon>
        <taxon>Vertebrata</taxon>
        <taxon>Euteleostomi</taxon>
        <taxon>Actinopterygii</taxon>
        <taxon>Neopterygii</taxon>
        <taxon>Teleostei</taxon>
        <taxon>Protacanthopterygii</taxon>
        <taxon>Salmoniformes</taxon>
        <taxon>Salmonidae</taxon>
        <taxon>Salmoninae</taxon>
        <taxon>Oncorhynchus</taxon>
    </lineage>
</organism>
<dbReference type="InterPro" id="IPR029021">
    <property type="entry name" value="Prot-tyrosine_phosphatase-like"/>
</dbReference>
<evidence type="ECO:0000313" key="4">
    <source>
        <dbReference type="Proteomes" id="UP000694557"/>
    </source>
</evidence>
<dbReference type="PANTHER" id="PTHR45682">
    <property type="entry name" value="AGAP008228-PA"/>
    <property type="match status" value="1"/>
</dbReference>
<reference evidence="3" key="1">
    <citation type="submission" date="2025-08" db="UniProtKB">
        <authorList>
            <consortium name="Ensembl"/>
        </authorList>
    </citation>
    <scope>IDENTIFICATION</scope>
</reference>
<sequence length="147" mass="16875">ILLESPFSSTQNVKQYRMTIQKINRQEQLKDRTTYIERLRFTGKAIITHADKVWQGAETYQGTNIKYLGMEAHDSCIFYMIVNFQTALNSHTGPSGFMLVHGAVEVSRSATLVLAYLMLKQNPISFLRQLTNFNTKLYGYLRKASNT</sequence>
<comment type="subcellular location">
    <subcellularLocation>
        <location evidence="1">Cytoplasm</location>
    </subcellularLocation>
</comment>
<keyword evidence="4" id="KW-1185">Reference proteome</keyword>